<dbReference type="InterPro" id="IPR055697">
    <property type="entry name" value="DUF7273"/>
</dbReference>
<sequence length="57" mass="6195">MDHLEIAIELRTLAELHKNKGNVAYAKALVNQASACSHGFGNVEDYARILGKAEEAL</sequence>
<proteinExistence type="predicted"/>
<organism evidence="2 3">
    <name type="scientific">Mycobacterium phage Heffalump</name>
    <dbReference type="NCBI Taxonomy" id="1983575"/>
    <lineage>
        <taxon>Viruses</taxon>
        <taxon>Duplodnaviria</taxon>
        <taxon>Heunggongvirae</taxon>
        <taxon>Uroviricota</taxon>
        <taxon>Caudoviricetes</taxon>
        <taxon>Turbidovirus</taxon>
        <taxon>Turbidovirus heffalump</taxon>
    </lineage>
</organism>
<dbReference type="RefSeq" id="YP_010063993.1">
    <property type="nucleotide sequence ID" value="NC_054811.1"/>
</dbReference>
<evidence type="ECO:0000259" key="1">
    <source>
        <dbReference type="Pfam" id="PF23938"/>
    </source>
</evidence>
<dbReference type="KEGG" id="vg:64947807"/>
<dbReference type="GeneID" id="64947807"/>
<name>A0A220NSI5_9CAUD</name>
<gene>
    <name evidence="2" type="primary">90</name>
    <name evidence="2" type="ORF">SEA_HEFFALUMP_90</name>
</gene>
<feature type="domain" description="DUF7273" evidence="1">
    <location>
        <begin position="4"/>
        <end position="56"/>
    </location>
</feature>
<reference evidence="2 3" key="1">
    <citation type="submission" date="2017-04" db="EMBL/GenBank/DDBJ databases">
        <authorList>
            <person name="Gaylord E.A."/>
            <person name="Popp B."/>
            <person name="Rush R."/>
            <person name="Xu C."/>
            <person name="Russell D.A."/>
            <person name="Garlena R.A."/>
            <person name="Pope W.H."/>
            <person name="Jacobs-Sera D."/>
            <person name="Hatfull G.F."/>
        </authorList>
    </citation>
    <scope>NUCLEOTIDE SEQUENCE [LARGE SCALE GENOMIC DNA]</scope>
</reference>
<keyword evidence="3" id="KW-1185">Reference proteome</keyword>
<accession>A0A220NSI5</accession>
<protein>
    <recommendedName>
        <fullName evidence="1">DUF7273 domain-containing protein</fullName>
    </recommendedName>
</protein>
<dbReference type="Proteomes" id="UP000223575">
    <property type="component" value="Segment"/>
</dbReference>
<evidence type="ECO:0000313" key="3">
    <source>
        <dbReference type="Proteomes" id="UP000223575"/>
    </source>
</evidence>
<evidence type="ECO:0000313" key="2">
    <source>
        <dbReference type="EMBL" id="ASJ79792.1"/>
    </source>
</evidence>
<dbReference type="Pfam" id="PF23938">
    <property type="entry name" value="DUF7273"/>
    <property type="match status" value="1"/>
</dbReference>
<dbReference type="EMBL" id="KY965065">
    <property type="protein sequence ID" value="ASJ79792.1"/>
    <property type="molecule type" value="Genomic_DNA"/>
</dbReference>